<feature type="transmembrane region" description="Helical" evidence="10">
    <location>
        <begin position="171"/>
        <end position="195"/>
    </location>
</feature>
<gene>
    <name evidence="11" type="ORF">IG616_22615</name>
</gene>
<feature type="transmembrane region" description="Helical" evidence="10">
    <location>
        <begin position="322"/>
        <end position="346"/>
    </location>
</feature>
<proteinExistence type="inferred from homology"/>
<keyword evidence="4" id="KW-0813">Transport</keyword>
<evidence type="ECO:0000313" key="12">
    <source>
        <dbReference type="Proteomes" id="UP000632063"/>
    </source>
</evidence>
<reference evidence="11 12" key="2">
    <citation type="journal article" date="2021" name="Int. J. Syst. Evol. Microbiol.">
        <title>Roseibium litorale sp. nov., isolated from a tidal flat sediment and proposal for the reclassification of Labrenzia polysiphoniae as Roseibium polysiphoniae comb. nov.</title>
        <authorList>
            <person name="Liu Y."/>
            <person name="Pei T."/>
            <person name="Du J."/>
            <person name="Chao M."/>
            <person name="Deng M.R."/>
            <person name="Zhu H."/>
        </authorList>
    </citation>
    <scope>NUCLEOTIDE SEQUENCE [LARGE SCALE GENOMIC DNA]</scope>
    <source>
        <strain evidence="11 12">4C16A</strain>
    </source>
</reference>
<dbReference type="InterPro" id="IPR051327">
    <property type="entry name" value="MATE_MepA_subfamily"/>
</dbReference>
<feature type="transmembrane region" description="Helical" evidence="10">
    <location>
        <begin position="27"/>
        <end position="48"/>
    </location>
</feature>
<dbReference type="InterPro" id="IPR048279">
    <property type="entry name" value="MdtK-like"/>
</dbReference>
<evidence type="ECO:0000256" key="8">
    <source>
        <dbReference type="ARBA" id="ARBA00023136"/>
    </source>
</evidence>
<evidence type="ECO:0000313" key="11">
    <source>
        <dbReference type="EMBL" id="MBD8894344.1"/>
    </source>
</evidence>
<comment type="caution">
    <text evidence="11">The sequence shown here is derived from an EMBL/GenBank/DDBJ whole genome shotgun (WGS) entry which is preliminary data.</text>
</comment>
<evidence type="ECO:0000256" key="6">
    <source>
        <dbReference type="ARBA" id="ARBA00022692"/>
    </source>
</evidence>
<reference evidence="12" key="1">
    <citation type="submission" date="2020-09" db="EMBL/GenBank/DDBJ databases">
        <title>The genome sequence of strain Labrenzia suaedae 4C16A.</title>
        <authorList>
            <person name="Liu Y."/>
        </authorList>
    </citation>
    <scope>NUCLEOTIDE SEQUENCE [LARGE SCALE GENOMIC DNA]</scope>
    <source>
        <strain evidence="12">4C16A</strain>
    </source>
</reference>
<keyword evidence="5" id="KW-1003">Cell membrane</keyword>
<evidence type="ECO:0000256" key="2">
    <source>
        <dbReference type="ARBA" id="ARBA00008417"/>
    </source>
</evidence>
<keyword evidence="6 10" id="KW-0812">Transmembrane</keyword>
<evidence type="ECO:0000256" key="5">
    <source>
        <dbReference type="ARBA" id="ARBA00022475"/>
    </source>
</evidence>
<name>A0ABR9CV00_9HYPH</name>
<evidence type="ECO:0000256" key="3">
    <source>
        <dbReference type="ARBA" id="ARBA00022106"/>
    </source>
</evidence>
<evidence type="ECO:0000256" key="10">
    <source>
        <dbReference type="SAM" id="Phobius"/>
    </source>
</evidence>
<dbReference type="InterPro" id="IPR045070">
    <property type="entry name" value="MATE_MepA-like"/>
</dbReference>
<keyword evidence="9" id="KW-0046">Antibiotic resistance</keyword>
<feature type="transmembrane region" description="Helical" evidence="10">
    <location>
        <begin position="425"/>
        <end position="444"/>
    </location>
</feature>
<keyword evidence="12" id="KW-1185">Reference proteome</keyword>
<dbReference type="PANTHER" id="PTHR43823:SF3">
    <property type="entry name" value="MULTIDRUG EXPORT PROTEIN MEPA"/>
    <property type="match status" value="1"/>
</dbReference>
<feature type="transmembrane region" description="Helical" evidence="10">
    <location>
        <begin position="366"/>
        <end position="387"/>
    </location>
</feature>
<protein>
    <recommendedName>
        <fullName evidence="3">Multidrug export protein MepA</fullName>
    </recommendedName>
</protein>
<feature type="transmembrane region" description="Helical" evidence="10">
    <location>
        <begin position="399"/>
        <end position="419"/>
    </location>
</feature>
<dbReference type="CDD" id="cd13143">
    <property type="entry name" value="MATE_MepA_like"/>
    <property type="match status" value="1"/>
</dbReference>
<feature type="transmembrane region" description="Helical" evidence="10">
    <location>
        <begin position="201"/>
        <end position="222"/>
    </location>
</feature>
<comment type="subcellular location">
    <subcellularLocation>
        <location evidence="1">Cell inner membrane</location>
        <topology evidence="1">Multi-pass membrane protein</topology>
    </subcellularLocation>
</comment>
<feature type="transmembrane region" description="Helical" evidence="10">
    <location>
        <begin position="243"/>
        <end position="268"/>
    </location>
</feature>
<evidence type="ECO:0000256" key="4">
    <source>
        <dbReference type="ARBA" id="ARBA00022448"/>
    </source>
</evidence>
<feature type="transmembrane region" description="Helical" evidence="10">
    <location>
        <begin position="280"/>
        <end position="301"/>
    </location>
</feature>
<comment type="similarity">
    <text evidence="2">Belongs to the multi antimicrobial extrusion (MATE) (TC 2.A.66.1) family. MepA subfamily.</text>
</comment>
<feature type="transmembrane region" description="Helical" evidence="10">
    <location>
        <begin position="54"/>
        <end position="75"/>
    </location>
</feature>
<evidence type="ECO:0000256" key="9">
    <source>
        <dbReference type="ARBA" id="ARBA00023251"/>
    </source>
</evidence>
<sequence length="459" mass="47863">MTSGSLSENRFTHGPLPAIFIRTAGPIVFVMTVNGLLTVVDAIFLGIYNGPDALSAVTLIFPVYMLIVALSTLVSSGMSSILARRLGSGDQDGAQTVFAGAHGLALVISLGLMGLFLILGKPLVLLIAGGNGLLAGMGWVYLGIMVAASPVLLFLSLNTDALRNEGLAGRMAMLSLIVSLANILFNYMLIGWLGLGVAGSALGTALAQMLALGLVAAMRLSGQTPLGAALPWRGGWGTGWRGILALGLPQSLSFIGIALVSASILGALQLVGGAEYAVTTAAYGIVTRIMTFTFLPLLAMSMTLQSMVGNNFGAGLRLRSDACLRLILVFALLYGAAVEISLILSGQALAHLFVQDPHVTAAVGRILPVMVAMYFLAGPLMMVGAYFQALGEAPRAAVISLAKPYFFAIPSILILPRFFGEQAVWLSMPLAEMLLAGVTLVVLVQSARAQKRRLGLFTA</sequence>
<dbReference type="EMBL" id="JACYXI010000029">
    <property type="protein sequence ID" value="MBD8894344.1"/>
    <property type="molecule type" value="Genomic_DNA"/>
</dbReference>
<keyword evidence="7 10" id="KW-1133">Transmembrane helix</keyword>
<feature type="transmembrane region" description="Helical" evidence="10">
    <location>
        <begin position="96"/>
        <end position="119"/>
    </location>
</feature>
<keyword evidence="8 10" id="KW-0472">Membrane</keyword>
<dbReference type="Pfam" id="PF01554">
    <property type="entry name" value="MatE"/>
    <property type="match status" value="2"/>
</dbReference>
<dbReference type="PANTHER" id="PTHR43823">
    <property type="entry name" value="SPORULATION PROTEIN YKVU"/>
    <property type="match status" value="1"/>
</dbReference>
<feature type="transmembrane region" description="Helical" evidence="10">
    <location>
        <begin position="139"/>
        <end position="159"/>
    </location>
</feature>
<accession>A0ABR9CV00</accession>
<dbReference type="RefSeq" id="WP_192151220.1">
    <property type="nucleotide sequence ID" value="NZ_JACYXI010000029.1"/>
</dbReference>
<dbReference type="InterPro" id="IPR002528">
    <property type="entry name" value="MATE_fam"/>
</dbReference>
<dbReference type="PIRSF" id="PIRSF006603">
    <property type="entry name" value="DinF"/>
    <property type="match status" value="1"/>
</dbReference>
<dbReference type="Proteomes" id="UP000632063">
    <property type="component" value="Unassembled WGS sequence"/>
</dbReference>
<organism evidence="11 12">
    <name type="scientific">Roseibium litorale</name>
    <dbReference type="NCBI Taxonomy" id="2803841"/>
    <lineage>
        <taxon>Bacteria</taxon>
        <taxon>Pseudomonadati</taxon>
        <taxon>Pseudomonadota</taxon>
        <taxon>Alphaproteobacteria</taxon>
        <taxon>Hyphomicrobiales</taxon>
        <taxon>Stappiaceae</taxon>
        <taxon>Roseibium</taxon>
    </lineage>
</organism>
<evidence type="ECO:0000256" key="7">
    <source>
        <dbReference type="ARBA" id="ARBA00022989"/>
    </source>
</evidence>
<evidence type="ECO:0000256" key="1">
    <source>
        <dbReference type="ARBA" id="ARBA00004429"/>
    </source>
</evidence>